<evidence type="ECO:0000256" key="1">
    <source>
        <dbReference type="ARBA" id="ARBA00007277"/>
    </source>
</evidence>
<evidence type="ECO:0000256" key="3">
    <source>
        <dbReference type="ARBA" id="ARBA00022729"/>
    </source>
</evidence>
<dbReference type="GO" id="GO:0006071">
    <property type="term" value="P:glycerol metabolic process"/>
    <property type="evidence" value="ECO:0007669"/>
    <property type="project" value="UniProtKB-KW"/>
</dbReference>
<dbReference type="EC" id="3.1.4.46" evidence="2"/>
<dbReference type="InterPro" id="IPR017946">
    <property type="entry name" value="PLC-like_Pdiesterase_TIM-brl"/>
</dbReference>
<sequence length="322" mass="36369">MNRIAIMQSLLLLVFVADGAWADTQYPASDFLIIAHRGASGYLPEHTLAAYRLAMEQGADFIELDLVVTKDSQLVCLHDISLSRTTDISRHKGFSTRRRELEGRLDWFVSDFKLAELKQLRTRQGHAGRNTEYDGLYEIPTFQEVIDLVRTFERETGREVGIYPELKAPRFFDEHNFPQLLLDELAANNLAKEKDRIFIQSFDHQVLRELRRQTGLPLVMLLRPSSWQNPGTPNVELGDVAPFVDAVGASKYLILGRSGMDSGFVGEAESFGLVVHAWTVRNDQVHPAFEDVHDEISALKAVGVRGIFVDFPDTAVGLRDTW</sequence>
<proteinExistence type="inferred from homology"/>
<comment type="similarity">
    <text evidence="1">Belongs to the glycerophosphoryl diester phosphodiesterase family.</text>
</comment>
<evidence type="ECO:0000313" key="8">
    <source>
        <dbReference type="EMBL" id="SVA62029.1"/>
    </source>
</evidence>
<evidence type="ECO:0000256" key="2">
    <source>
        <dbReference type="ARBA" id="ARBA00012247"/>
    </source>
</evidence>
<evidence type="ECO:0000256" key="4">
    <source>
        <dbReference type="ARBA" id="ARBA00022798"/>
    </source>
</evidence>
<name>A0A381XBB2_9ZZZZ</name>
<dbReference type="GO" id="GO:0008889">
    <property type="term" value="F:glycerophosphodiester phosphodiesterase activity"/>
    <property type="evidence" value="ECO:0007669"/>
    <property type="project" value="UniProtKB-EC"/>
</dbReference>
<feature type="domain" description="GP-PDE" evidence="7">
    <location>
        <begin position="31"/>
        <end position="319"/>
    </location>
</feature>
<dbReference type="PANTHER" id="PTHR43620:SF7">
    <property type="entry name" value="GLYCEROPHOSPHODIESTER PHOSPHODIESTERASE GDPD5-RELATED"/>
    <property type="match status" value="1"/>
</dbReference>
<dbReference type="PROSITE" id="PS51704">
    <property type="entry name" value="GP_PDE"/>
    <property type="match status" value="1"/>
</dbReference>
<dbReference type="Gene3D" id="3.20.20.190">
    <property type="entry name" value="Phosphatidylinositol (PI) phosphodiesterase"/>
    <property type="match status" value="1"/>
</dbReference>
<gene>
    <name evidence="8" type="ORF">METZ01_LOCUS114883</name>
</gene>
<dbReference type="Pfam" id="PF03009">
    <property type="entry name" value="GDPD"/>
    <property type="match status" value="1"/>
</dbReference>
<evidence type="ECO:0000256" key="6">
    <source>
        <dbReference type="ARBA" id="ARBA00047512"/>
    </source>
</evidence>
<protein>
    <recommendedName>
        <fullName evidence="2">glycerophosphodiester phosphodiesterase</fullName>
        <ecNumber evidence="2">3.1.4.46</ecNumber>
    </recommendedName>
</protein>
<keyword evidence="3" id="KW-0732">Signal</keyword>
<dbReference type="InterPro" id="IPR030395">
    <property type="entry name" value="GP_PDE_dom"/>
</dbReference>
<evidence type="ECO:0000259" key="7">
    <source>
        <dbReference type="PROSITE" id="PS51704"/>
    </source>
</evidence>
<evidence type="ECO:0000256" key="5">
    <source>
        <dbReference type="ARBA" id="ARBA00022801"/>
    </source>
</evidence>
<dbReference type="SUPFAM" id="SSF51695">
    <property type="entry name" value="PLC-like phosphodiesterases"/>
    <property type="match status" value="1"/>
</dbReference>
<organism evidence="8">
    <name type="scientific">marine metagenome</name>
    <dbReference type="NCBI Taxonomy" id="408172"/>
    <lineage>
        <taxon>unclassified sequences</taxon>
        <taxon>metagenomes</taxon>
        <taxon>ecological metagenomes</taxon>
    </lineage>
</organism>
<keyword evidence="4" id="KW-0319">Glycerol metabolism</keyword>
<accession>A0A381XBB2</accession>
<dbReference type="PANTHER" id="PTHR43620">
    <property type="entry name" value="GLYCEROPHOSPHORYL DIESTER PHOSPHODIESTERASE"/>
    <property type="match status" value="1"/>
</dbReference>
<dbReference type="EMBL" id="UINC01014562">
    <property type="protein sequence ID" value="SVA62029.1"/>
    <property type="molecule type" value="Genomic_DNA"/>
</dbReference>
<dbReference type="AlphaFoldDB" id="A0A381XBB2"/>
<reference evidence="8" key="1">
    <citation type="submission" date="2018-05" db="EMBL/GenBank/DDBJ databases">
        <authorList>
            <person name="Lanie J.A."/>
            <person name="Ng W.-L."/>
            <person name="Kazmierczak K.M."/>
            <person name="Andrzejewski T.M."/>
            <person name="Davidsen T.M."/>
            <person name="Wayne K.J."/>
            <person name="Tettelin H."/>
            <person name="Glass J.I."/>
            <person name="Rusch D."/>
            <person name="Podicherti R."/>
            <person name="Tsui H.-C.T."/>
            <person name="Winkler M.E."/>
        </authorList>
    </citation>
    <scope>NUCLEOTIDE SEQUENCE</scope>
</reference>
<dbReference type="GO" id="GO:0042597">
    <property type="term" value="C:periplasmic space"/>
    <property type="evidence" value="ECO:0007669"/>
    <property type="project" value="TreeGrafter"/>
</dbReference>
<comment type="catalytic activity">
    <reaction evidence="6">
        <text>a sn-glycero-3-phosphodiester + H2O = an alcohol + sn-glycerol 3-phosphate + H(+)</text>
        <dbReference type="Rhea" id="RHEA:12969"/>
        <dbReference type="ChEBI" id="CHEBI:15377"/>
        <dbReference type="ChEBI" id="CHEBI:15378"/>
        <dbReference type="ChEBI" id="CHEBI:30879"/>
        <dbReference type="ChEBI" id="CHEBI:57597"/>
        <dbReference type="ChEBI" id="CHEBI:83408"/>
        <dbReference type="EC" id="3.1.4.46"/>
    </reaction>
</comment>
<keyword evidence="5" id="KW-0378">Hydrolase</keyword>
<dbReference type="GO" id="GO:0006629">
    <property type="term" value="P:lipid metabolic process"/>
    <property type="evidence" value="ECO:0007669"/>
    <property type="project" value="InterPro"/>
</dbReference>